<organism evidence="2 3">
    <name type="scientific">Hevea brasiliensis</name>
    <name type="common">Para rubber tree</name>
    <name type="synonym">Siphonia brasiliensis</name>
    <dbReference type="NCBI Taxonomy" id="3981"/>
    <lineage>
        <taxon>Eukaryota</taxon>
        <taxon>Viridiplantae</taxon>
        <taxon>Streptophyta</taxon>
        <taxon>Embryophyta</taxon>
        <taxon>Tracheophyta</taxon>
        <taxon>Spermatophyta</taxon>
        <taxon>Magnoliopsida</taxon>
        <taxon>eudicotyledons</taxon>
        <taxon>Gunneridae</taxon>
        <taxon>Pentapetalae</taxon>
        <taxon>rosids</taxon>
        <taxon>fabids</taxon>
        <taxon>Malpighiales</taxon>
        <taxon>Euphorbiaceae</taxon>
        <taxon>Crotonoideae</taxon>
        <taxon>Micrandreae</taxon>
        <taxon>Hevea</taxon>
    </lineage>
</organism>
<accession>A0ABQ9LY15</accession>
<comment type="caution">
    <text evidence="2">The sequence shown here is derived from an EMBL/GenBank/DDBJ whole genome shotgun (WGS) entry which is preliminary data.</text>
</comment>
<proteinExistence type="predicted"/>
<evidence type="ECO:0008006" key="4">
    <source>
        <dbReference type="Google" id="ProtNLM"/>
    </source>
</evidence>
<reference evidence="2" key="1">
    <citation type="journal article" date="2023" name="Plant Biotechnol. J.">
        <title>Chromosome-level wild Hevea brasiliensis genome provides new tools for genomic-assisted breeding and valuable loci to elevate rubber yield.</title>
        <authorList>
            <person name="Cheng H."/>
            <person name="Song X."/>
            <person name="Hu Y."/>
            <person name="Wu T."/>
            <person name="Yang Q."/>
            <person name="An Z."/>
            <person name="Feng S."/>
            <person name="Deng Z."/>
            <person name="Wu W."/>
            <person name="Zeng X."/>
            <person name="Tu M."/>
            <person name="Wang X."/>
            <person name="Huang H."/>
        </authorList>
    </citation>
    <scope>NUCLEOTIDE SEQUENCE</scope>
    <source>
        <strain evidence="2">MT/VB/25A 57/8</strain>
    </source>
</reference>
<keyword evidence="3" id="KW-1185">Reference proteome</keyword>
<dbReference type="PANTHER" id="PTHR33356:SF16">
    <property type="entry name" value="G PATCH DOMAIN PROTEIN"/>
    <property type="match status" value="1"/>
</dbReference>
<dbReference type="Proteomes" id="UP001174677">
    <property type="component" value="Chromosome 9"/>
</dbReference>
<evidence type="ECO:0000313" key="3">
    <source>
        <dbReference type="Proteomes" id="UP001174677"/>
    </source>
</evidence>
<dbReference type="PANTHER" id="PTHR33356">
    <property type="entry name" value="TIP41-LIKE PROTEIN"/>
    <property type="match status" value="1"/>
</dbReference>
<evidence type="ECO:0000313" key="2">
    <source>
        <dbReference type="EMBL" id="KAJ9172425.1"/>
    </source>
</evidence>
<protein>
    <recommendedName>
        <fullName evidence="4">DUF4005 domain-containing protein</fullName>
    </recommendedName>
</protein>
<feature type="region of interest" description="Disordered" evidence="1">
    <location>
        <begin position="204"/>
        <end position="226"/>
    </location>
</feature>
<dbReference type="EMBL" id="JARPOI010000009">
    <property type="protein sequence ID" value="KAJ9172425.1"/>
    <property type="molecule type" value="Genomic_DNA"/>
</dbReference>
<evidence type="ECO:0000256" key="1">
    <source>
        <dbReference type="SAM" id="MobiDB-lite"/>
    </source>
</evidence>
<name>A0ABQ9LY15_HEVBR</name>
<gene>
    <name evidence="2" type="ORF">P3X46_015666</name>
</gene>
<sequence>MAVDQHNTDSLLLPSQSQFFTDDNTNILSDNNNRHLNQTCPSCFSSSDFGSVLSSPVESELGSTESDSEQDDDYIARLTRQMAHSMLQDDGNRRENKAWSLAGSLQSTKWSRLRSSQEEVSMLGKFENLKMKEEKFGYNNSERFLATRKPRNANLEIHSKQALIDYQIRAIQFYKLRQEQIMKQKQESLYWGKQANGFNHNEHDKQEARQFHQSKGRACTGSGNGQRVSWANLQQQQRTGSEMTAVFLGESGSRNGSFGTGVFLPRGIGNTCESRKKPGCSTVFIPERVVQSLKLHFDKMGSESRSNGASFPAQHDALTGDVRYGLQFQKKSRSWTVPAKNQEMSLPQEWTY</sequence>